<proteinExistence type="predicted"/>
<dbReference type="AlphaFoldDB" id="M3J7A6"/>
<sequence>MSLSKILNFPKEILQTIFNFIGLRFLEAIQEIPQIRPYVLRALYSKVIINYYRQADQYRLFEKPQFTIGAHLRQPDYEDPDILSLSELQKIIYDNDLPPPQEIYFNDPMDLMHAHAYLPNLLKNSEIVISFDYYDLESNIDPRIVKTLKSYPYNVTKLESYYYMNQSKYGSNEKWFNNAKALDLKNIYSLKKVFNQANFDNLVDLSLQIIVRQGFDAKDFELIPSSVKKLNCEFEDAEPEDVISLRFPIGLTDLRFGIYPSEDSDYEDSDSEETEDSYVIDLRYLENLKKLNYFFTAGSIICPKNLLELNASSSVSFRELCRDCPDLKKLYCNVFSDITGDFPKKVTDFTIGVRGLIALYEYWKDSGNMRNGPKRQKLDDTAHFLSKILPQLHNFKVAGFFRGSPEFTLFPKESAAYDFSNLKKLSTILPYDLKIGDIPSSLTSLRINEMKSLNFSRFKYFDNLVDVSFNELNDISTFKCEFGPSLKYLEIGNSTIKAIDLISPNLDYLVVTNTSISTINQSTFQVPQSIIELDISENGITNIDDSFTFPDNLRALDISNNSLTKLGNLPENLKKLRCGRNKFDPDQYHYSFPSSLEVFEMTNMSMYKGGKSTRFFDFSNCKSLKHLDMSSVSYHSAKLSLDVFPKSLVYLNLSGMEFGEIEGQFTDFKELKTLGLELMVLFYYLEETDAKIDDGEEEHYFGPKMRHLLNFNSKIPDGLYERVEEDLRRRE</sequence>
<protein>
    <submittedName>
        <fullName evidence="2">Uncharacterized protein</fullName>
    </submittedName>
</protein>
<comment type="caution">
    <text evidence="2">The sequence shown here is derived from an EMBL/GenBank/DDBJ whole genome shotgun (WGS) entry which is preliminary data.</text>
</comment>
<dbReference type="HOGENOM" id="CLU_021918_0_0_1"/>
<dbReference type="Pfam" id="PF13855">
    <property type="entry name" value="LRR_8"/>
    <property type="match status" value="1"/>
</dbReference>
<organism evidence="2 3">
    <name type="scientific">Candida maltosa (strain Xu316)</name>
    <name type="common">Yeast</name>
    <dbReference type="NCBI Taxonomy" id="1245528"/>
    <lineage>
        <taxon>Eukaryota</taxon>
        <taxon>Fungi</taxon>
        <taxon>Dikarya</taxon>
        <taxon>Ascomycota</taxon>
        <taxon>Saccharomycotina</taxon>
        <taxon>Pichiomycetes</taxon>
        <taxon>Debaryomycetaceae</taxon>
        <taxon>Candida/Lodderomyces clade</taxon>
        <taxon>Candida</taxon>
    </lineage>
</organism>
<dbReference type="PANTHER" id="PTHR24373">
    <property type="entry name" value="SLIT RELATED LEUCINE-RICH REPEAT NEURONAL PROTEIN"/>
    <property type="match status" value="1"/>
</dbReference>
<dbReference type="eggNOG" id="ENOG502SWV9">
    <property type="taxonomic scope" value="Eukaryota"/>
</dbReference>
<accession>M3J7A6</accession>
<dbReference type="OrthoDB" id="5273213at2759"/>
<dbReference type="EMBL" id="AOGT01001322">
    <property type="protein sequence ID" value="EMG47963.1"/>
    <property type="molecule type" value="Genomic_DNA"/>
</dbReference>
<dbReference type="STRING" id="1245528.M3J7A6"/>
<dbReference type="InterPro" id="IPR050328">
    <property type="entry name" value="Dev_Immune_Receptor"/>
</dbReference>
<dbReference type="Gene3D" id="3.80.10.10">
    <property type="entry name" value="Ribonuclease Inhibitor"/>
    <property type="match status" value="1"/>
</dbReference>
<evidence type="ECO:0000313" key="2">
    <source>
        <dbReference type="EMBL" id="EMG47963.1"/>
    </source>
</evidence>
<dbReference type="PANTHER" id="PTHR24373:SF275">
    <property type="entry name" value="TIR DOMAIN-CONTAINING PROTEIN"/>
    <property type="match status" value="1"/>
</dbReference>
<dbReference type="SUPFAM" id="SSF52058">
    <property type="entry name" value="L domain-like"/>
    <property type="match status" value="1"/>
</dbReference>
<dbReference type="InterPro" id="IPR032675">
    <property type="entry name" value="LRR_dom_sf"/>
</dbReference>
<keyword evidence="3" id="KW-1185">Reference proteome</keyword>
<dbReference type="PROSITE" id="PS51450">
    <property type="entry name" value="LRR"/>
    <property type="match status" value="1"/>
</dbReference>
<reference evidence="2 3" key="1">
    <citation type="submission" date="2013-02" db="EMBL/GenBank/DDBJ databases">
        <title>Genome sequence of Candida maltosa Xu316, a potential industrial strain for xylitol and ethanol production.</title>
        <authorList>
            <person name="Yu J."/>
            <person name="Wang Q."/>
            <person name="Geng X."/>
            <person name="Bao W."/>
            <person name="He P."/>
            <person name="Cai J."/>
        </authorList>
    </citation>
    <scope>NUCLEOTIDE SEQUENCE [LARGE SCALE GENOMIC DNA]</scope>
    <source>
        <strain evidence="3">Xu316</strain>
    </source>
</reference>
<dbReference type="InterPro" id="IPR001611">
    <property type="entry name" value="Leu-rich_rpt"/>
</dbReference>
<evidence type="ECO:0000256" key="1">
    <source>
        <dbReference type="ARBA" id="ARBA00022729"/>
    </source>
</evidence>
<evidence type="ECO:0000313" key="3">
    <source>
        <dbReference type="Proteomes" id="UP000011777"/>
    </source>
</evidence>
<name>M3J7A6_CANMX</name>
<keyword evidence="1" id="KW-0732">Signal</keyword>
<gene>
    <name evidence="2" type="ORF">G210_1551</name>
</gene>
<dbReference type="Proteomes" id="UP000011777">
    <property type="component" value="Unassembled WGS sequence"/>
</dbReference>